<proteinExistence type="predicted"/>
<accession>A0AAD5S9W6</accession>
<evidence type="ECO:0000313" key="1">
    <source>
        <dbReference type="EMBL" id="KAJ3047842.1"/>
    </source>
</evidence>
<gene>
    <name evidence="1" type="ORF">HK097_011132</name>
</gene>
<reference evidence="1" key="1">
    <citation type="submission" date="2020-05" db="EMBL/GenBank/DDBJ databases">
        <title>Phylogenomic resolution of chytrid fungi.</title>
        <authorList>
            <person name="Stajich J.E."/>
            <person name="Amses K."/>
            <person name="Simmons R."/>
            <person name="Seto K."/>
            <person name="Myers J."/>
            <person name="Bonds A."/>
            <person name="Quandt C.A."/>
            <person name="Barry K."/>
            <person name="Liu P."/>
            <person name="Grigoriev I."/>
            <person name="Longcore J.E."/>
            <person name="James T.Y."/>
        </authorList>
    </citation>
    <scope>NUCLEOTIDE SEQUENCE</scope>
    <source>
        <strain evidence="1">JEL0318</strain>
    </source>
</reference>
<dbReference type="EMBL" id="JADGJD010000891">
    <property type="protein sequence ID" value="KAJ3047842.1"/>
    <property type="molecule type" value="Genomic_DNA"/>
</dbReference>
<dbReference type="AlphaFoldDB" id="A0AAD5S9W6"/>
<dbReference type="Proteomes" id="UP001212841">
    <property type="component" value="Unassembled WGS sequence"/>
</dbReference>
<evidence type="ECO:0000313" key="2">
    <source>
        <dbReference type="Proteomes" id="UP001212841"/>
    </source>
</evidence>
<organism evidence="1 2">
    <name type="scientific">Rhizophlyctis rosea</name>
    <dbReference type="NCBI Taxonomy" id="64517"/>
    <lineage>
        <taxon>Eukaryota</taxon>
        <taxon>Fungi</taxon>
        <taxon>Fungi incertae sedis</taxon>
        <taxon>Chytridiomycota</taxon>
        <taxon>Chytridiomycota incertae sedis</taxon>
        <taxon>Chytridiomycetes</taxon>
        <taxon>Rhizophlyctidales</taxon>
        <taxon>Rhizophlyctidaceae</taxon>
        <taxon>Rhizophlyctis</taxon>
    </lineage>
</organism>
<sequence>MALYWSYRKHKTILAKDLHLVHLLLTATAKFDIETCTVPRFFLQHLLTLPTATPLEITIVHHGLIQHPSLPPDSDTHTFETLSNNLPHTLPDLRTLILVHGYIPLDELTPCATFRLCQIAELDPLLFDAVVSRGGGNAGVVNERLLRRVLSSGEAEKGEEGLEGYLRRGFKLTDEVVLAQLRDRSTPAVLQLLQKHVKDERLERLVRRVVYRFFGPDSGFDGNVVGTLLRTYKISDEVVESCLFLPSTTQTPYRTRCYERTDPTVVWKWALKHFGSQHPFLPLIFADVLLWVSELGARWTAVMRISLSGGWDSKGVWGLVDRFLSAGCRFRHTQIHLVRRMCLEGGEMGVECAVGLLEWVKVEVEVEGIQSRDWIESVEREILGKEVRKRIKEAGKGGVGARKVLALAREIVAELRGRKEAGRRKNSFGFGKVGVAG</sequence>
<comment type="caution">
    <text evidence="1">The sequence shown here is derived from an EMBL/GenBank/DDBJ whole genome shotgun (WGS) entry which is preliminary data.</text>
</comment>
<keyword evidence="2" id="KW-1185">Reference proteome</keyword>
<protein>
    <submittedName>
        <fullName evidence="1">Uncharacterized protein</fullName>
    </submittedName>
</protein>
<name>A0AAD5S9W6_9FUNG</name>